<accession>A0A6V7UT83</accession>
<dbReference type="AlphaFoldDB" id="A0A6V7UT83"/>
<dbReference type="EMBL" id="CAJEWN010000102">
    <property type="protein sequence ID" value="CAD2164279.1"/>
    <property type="molecule type" value="Genomic_DNA"/>
</dbReference>
<protein>
    <submittedName>
        <fullName evidence="2">Uncharacterized protein</fullName>
    </submittedName>
</protein>
<evidence type="ECO:0000313" key="3">
    <source>
        <dbReference type="Proteomes" id="UP000580250"/>
    </source>
</evidence>
<feature type="transmembrane region" description="Helical" evidence="1">
    <location>
        <begin position="58"/>
        <end position="80"/>
    </location>
</feature>
<gene>
    <name evidence="2" type="ORF">MENT_LOCUS16493</name>
</gene>
<keyword evidence="1" id="KW-0812">Transmembrane</keyword>
<comment type="caution">
    <text evidence="2">The sequence shown here is derived from an EMBL/GenBank/DDBJ whole genome shotgun (WGS) entry which is preliminary data.</text>
</comment>
<reference evidence="2 3" key="1">
    <citation type="submission" date="2020-08" db="EMBL/GenBank/DDBJ databases">
        <authorList>
            <person name="Koutsovoulos G."/>
            <person name="Danchin GJ E."/>
        </authorList>
    </citation>
    <scope>NUCLEOTIDE SEQUENCE [LARGE SCALE GENOMIC DNA]</scope>
</reference>
<dbReference type="Proteomes" id="UP000580250">
    <property type="component" value="Unassembled WGS sequence"/>
</dbReference>
<keyword evidence="1" id="KW-0472">Membrane</keyword>
<keyword evidence="1" id="KW-1133">Transmembrane helix</keyword>
<evidence type="ECO:0000256" key="1">
    <source>
        <dbReference type="SAM" id="Phobius"/>
    </source>
</evidence>
<proteinExistence type="predicted"/>
<sequence length="82" mass="9861">MTLTICRTQSVRTLSLYYLDSHTRFLSFGFYRNLFPFSENSKFLSLNLFKSILLNKQITFVFCFIFPFCFLFFYFSSAFVHV</sequence>
<name>A0A6V7UT83_MELEN</name>
<organism evidence="2 3">
    <name type="scientific">Meloidogyne enterolobii</name>
    <name type="common">Root-knot nematode worm</name>
    <name type="synonym">Meloidogyne mayaguensis</name>
    <dbReference type="NCBI Taxonomy" id="390850"/>
    <lineage>
        <taxon>Eukaryota</taxon>
        <taxon>Metazoa</taxon>
        <taxon>Ecdysozoa</taxon>
        <taxon>Nematoda</taxon>
        <taxon>Chromadorea</taxon>
        <taxon>Rhabditida</taxon>
        <taxon>Tylenchina</taxon>
        <taxon>Tylenchomorpha</taxon>
        <taxon>Tylenchoidea</taxon>
        <taxon>Meloidogynidae</taxon>
        <taxon>Meloidogyninae</taxon>
        <taxon>Meloidogyne</taxon>
    </lineage>
</organism>
<evidence type="ECO:0000313" key="2">
    <source>
        <dbReference type="EMBL" id="CAD2164279.1"/>
    </source>
</evidence>